<protein>
    <recommendedName>
        <fullName evidence="13">O-fucosyltransferase family protein</fullName>
    </recommendedName>
</protein>
<gene>
    <name evidence="14" type="ORF">KI387_031133</name>
</gene>
<evidence type="ECO:0000256" key="2">
    <source>
        <dbReference type="ARBA" id="ARBA00004881"/>
    </source>
</evidence>
<comment type="subcellular location">
    <subcellularLocation>
        <location evidence="1">Membrane</location>
        <topology evidence="1">Single-pass type II membrane protein</topology>
    </subcellularLocation>
</comment>
<feature type="non-terminal residue" evidence="14">
    <location>
        <position position="1"/>
    </location>
</feature>
<keyword evidence="12" id="KW-0119">Carbohydrate metabolism</keyword>
<dbReference type="PANTHER" id="PTHR31741:SF8">
    <property type="entry name" value="O-FUCOSYLTRANSFERASE 35"/>
    <property type="match status" value="1"/>
</dbReference>
<accession>A0AA38CDW9</accession>
<keyword evidence="4" id="KW-0328">Glycosyltransferase</keyword>
<evidence type="ECO:0000256" key="4">
    <source>
        <dbReference type="ARBA" id="ARBA00022676"/>
    </source>
</evidence>
<evidence type="ECO:0000313" key="15">
    <source>
        <dbReference type="Proteomes" id="UP000824469"/>
    </source>
</evidence>
<dbReference type="GO" id="GO:0009507">
    <property type="term" value="C:chloroplast"/>
    <property type="evidence" value="ECO:0007669"/>
    <property type="project" value="TreeGrafter"/>
</dbReference>
<evidence type="ECO:0000256" key="11">
    <source>
        <dbReference type="ARBA" id="ARBA00023253"/>
    </source>
</evidence>
<evidence type="ECO:0000256" key="1">
    <source>
        <dbReference type="ARBA" id="ARBA00004606"/>
    </source>
</evidence>
<dbReference type="Proteomes" id="UP000824469">
    <property type="component" value="Unassembled WGS sequence"/>
</dbReference>
<comment type="similarity">
    <text evidence="3">Belongs to the glycosyltransferase GT106 family.</text>
</comment>
<keyword evidence="6" id="KW-0812">Transmembrane</keyword>
<comment type="pathway">
    <text evidence="2">Glycan metabolism.</text>
</comment>
<name>A0AA38CDW9_TAXCH</name>
<keyword evidence="8" id="KW-1133">Transmembrane helix</keyword>
<evidence type="ECO:0000256" key="13">
    <source>
        <dbReference type="ARBA" id="ARBA00030350"/>
    </source>
</evidence>
<evidence type="ECO:0000256" key="6">
    <source>
        <dbReference type="ARBA" id="ARBA00022692"/>
    </source>
</evidence>
<organism evidence="14 15">
    <name type="scientific">Taxus chinensis</name>
    <name type="common">Chinese yew</name>
    <name type="synonym">Taxus wallichiana var. chinensis</name>
    <dbReference type="NCBI Taxonomy" id="29808"/>
    <lineage>
        <taxon>Eukaryota</taxon>
        <taxon>Viridiplantae</taxon>
        <taxon>Streptophyta</taxon>
        <taxon>Embryophyta</taxon>
        <taxon>Tracheophyta</taxon>
        <taxon>Spermatophyta</taxon>
        <taxon>Pinopsida</taxon>
        <taxon>Pinidae</taxon>
        <taxon>Conifers II</taxon>
        <taxon>Cupressales</taxon>
        <taxon>Taxaceae</taxon>
        <taxon>Taxus</taxon>
    </lineage>
</organism>
<keyword evidence="15" id="KW-1185">Reference proteome</keyword>
<dbReference type="InterPro" id="IPR019378">
    <property type="entry name" value="GDP-Fuc_O-FucTrfase"/>
</dbReference>
<proteinExistence type="inferred from homology"/>
<dbReference type="GO" id="GO:0016020">
    <property type="term" value="C:membrane"/>
    <property type="evidence" value="ECO:0007669"/>
    <property type="project" value="UniProtKB-SubCell"/>
</dbReference>
<dbReference type="AlphaFoldDB" id="A0AA38CDW9"/>
<keyword evidence="10" id="KW-0325">Glycoprotein</keyword>
<evidence type="ECO:0000256" key="7">
    <source>
        <dbReference type="ARBA" id="ARBA00022968"/>
    </source>
</evidence>
<evidence type="ECO:0000256" key="12">
    <source>
        <dbReference type="ARBA" id="ARBA00023277"/>
    </source>
</evidence>
<dbReference type="GO" id="GO:0016757">
    <property type="term" value="F:glycosyltransferase activity"/>
    <property type="evidence" value="ECO:0007669"/>
    <property type="project" value="UniProtKB-KW"/>
</dbReference>
<dbReference type="PANTHER" id="PTHR31741">
    <property type="entry name" value="OS02G0726500 PROTEIN-RELATED"/>
    <property type="match status" value="1"/>
</dbReference>
<keyword evidence="7" id="KW-0735">Signal-anchor</keyword>
<evidence type="ECO:0000256" key="3">
    <source>
        <dbReference type="ARBA" id="ARBA00007737"/>
    </source>
</evidence>
<evidence type="ECO:0000313" key="14">
    <source>
        <dbReference type="EMBL" id="KAH9299451.1"/>
    </source>
</evidence>
<sequence length="135" mass="15321">MKLEEENSLLRSHAMELSYELQFLNLTMQWAGLLNGLDLGPTDGLMDPNPIDIKTKNNASYYKTEVLPLLKHHKVLYFTHSDSRLANNGLPSSIQKLRCHANFQALRYASSIEELGNTLVSRMHKNGNPYVALHL</sequence>
<evidence type="ECO:0000256" key="8">
    <source>
        <dbReference type="ARBA" id="ARBA00022989"/>
    </source>
</evidence>
<dbReference type="GO" id="GO:0006004">
    <property type="term" value="P:fucose metabolic process"/>
    <property type="evidence" value="ECO:0007669"/>
    <property type="project" value="UniProtKB-KW"/>
</dbReference>
<evidence type="ECO:0000256" key="9">
    <source>
        <dbReference type="ARBA" id="ARBA00023136"/>
    </source>
</evidence>
<keyword evidence="5" id="KW-0808">Transferase</keyword>
<reference evidence="14 15" key="1">
    <citation type="journal article" date="2021" name="Nat. Plants">
        <title>The Taxus genome provides insights into paclitaxel biosynthesis.</title>
        <authorList>
            <person name="Xiong X."/>
            <person name="Gou J."/>
            <person name="Liao Q."/>
            <person name="Li Y."/>
            <person name="Zhou Q."/>
            <person name="Bi G."/>
            <person name="Li C."/>
            <person name="Du R."/>
            <person name="Wang X."/>
            <person name="Sun T."/>
            <person name="Guo L."/>
            <person name="Liang H."/>
            <person name="Lu P."/>
            <person name="Wu Y."/>
            <person name="Zhang Z."/>
            <person name="Ro D.K."/>
            <person name="Shang Y."/>
            <person name="Huang S."/>
            <person name="Yan J."/>
        </authorList>
    </citation>
    <scope>NUCLEOTIDE SEQUENCE [LARGE SCALE GENOMIC DNA]</scope>
    <source>
        <strain evidence="14">Ta-2019</strain>
    </source>
</reference>
<comment type="caution">
    <text evidence="14">The sequence shown here is derived from an EMBL/GenBank/DDBJ whole genome shotgun (WGS) entry which is preliminary data.</text>
</comment>
<dbReference type="EMBL" id="JAHRHJ020000010">
    <property type="protein sequence ID" value="KAH9299451.1"/>
    <property type="molecule type" value="Genomic_DNA"/>
</dbReference>
<dbReference type="Pfam" id="PF10250">
    <property type="entry name" value="O-FucT"/>
    <property type="match status" value="1"/>
</dbReference>
<keyword evidence="9" id="KW-0472">Membrane</keyword>
<evidence type="ECO:0000256" key="10">
    <source>
        <dbReference type="ARBA" id="ARBA00023180"/>
    </source>
</evidence>
<keyword evidence="11" id="KW-0294">Fucose metabolism</keyword>
<dbReference type="GO" id="GO:0005794">
    <property type="term" value="C:Golgi apparatus"/>
    <property type="evidence" value="ECO:0007669"/>
    <property type="project" value="TreeGrafter"/>
</dbReference>
<evidence type="ECO:0000256" key="5">
    <source>
        <dbReference type="ARBA" id="ARBA00022679"/>
    </source>
</evidence>